<dbReference type="Proteomes" id="UP000660611">
    <property type="component" value="Unassembled WGS sequence"/>
</dbReference>
<protein>
    <recommendedName>
        <fullName evidence="3">DinB-like domain-containing protein</fullName>
    </recommendedName>
</protein>
<reference evidence="1" key="1">
    <citation type="submission" date="2021-01" db="EMBL/GenBank/DDBJ databases">
        <title>Whole genome shotgun sequence of Dactylosporangium siamense NBRC 106093.</title>
        <authorList>
            <person name="Komaki H."/>
            <person name="Tamura T."/>
        </authorList>
    </citation>
    <scope>NUCLEOTIDE SEQUENCE</scope>
    <source>
        <strain evidence="1">NBRC 106093</strain>
    </source>
</reference>
<sequence>MVRERSLEGLAFLTPADTTLTGTHPEFGTVTLSQALSAWVAHDLTHLAQIGEVAGRYREEVGPYRRYMPALDRFAPPSSPALRALRGATAPGEAQPLGLPGAVIHRWTYSYSHQTLKPL</sequence>
<dbReference type="AlphaFoldDB" id="A0A919UJ27"/>
<accession>A0A919UJ27</accession>
<organism evidence="1 2">
    <name type="scientific">Dactylosporangium siamense</name>
    <dbReference type="NCBI Taxonomy" id="685454"/>
    <lineage>
        <taxon>Bacteria</taxon>
        <taxon>Bacillati</taxon>
        <taxon>Actinomycetota</taxon>
        <taxon>Actinomycetes</taxon>
        <taxon>Micromonosporales</taxon>
        <taxon>Micromonosporaceae</taxon>
        <taxon>Dactylosporangium</taxon>
    </lineage>
</organism>
<keyword evidence="2" id="KW-1185">Reference proteome</keyword>
<comment type="caution">
    <text evidence="1">The sequence shown here is derived from an EMBL/GenBank/DDBJ whole genome shotgun (WGS) entry which is preliminary data.</text>
</comment>
<evidence type="ECO:0000313" key="2">
    <source>
        <dbReference type="Proteomes" id="UP000660611"/>
    </source>
</evidence>
<gene>
    <name evidence="1" type="ORF">Dsi01nite_102840</name>
</gene>
<dbReference type="InterPro" id="IPR034660">
    <property type="entry name" value="DinB/YfiT-like"/>
</dbReference>
<evidence type="ECO:0008006" key="3">
    <source>
        <dbReference type="Google" id="ProtNLM"/>
    </source>
</evidence>
<dbReference type="EMBL" id="BONQ01000173">
    <property type="protein sequence ID" value="GIG52243.1"/>
    <property type="molecule type" value="Genomic_DNA"/>
</dbReference>
<dbReference type="Gene3D" id="1.20.120.450">
    <property type="entry name" value="dinb family like domain"/>
    <property type="match status" value="1"/>
</dbReference>
<evidence type="ECO:0000313" key="1">
    <source>
        <dbReference type="EMBL" id="GIG52243.1"/>
    </source>
</evidence>
<proteinExistence type="predicted"/>
<dbReference type="SUPFAM" id="SSF109854">
    <property type="entry name" value="DinB/YfiT-like putative metalloenzymes"/>
    <property type="match status" value="1"/>
</dbReference>
<name>A0A919UJ27_9ACTN</name>